<dbReference type="OrthoDB" id="4554345at2"/>
<dbReference type="InterPro" id="IPR010310">
    <property type="entry name" value="T7SS_ESAT-6-like"/>
</dbReference>
<dbReference type="Proteomes" id="UP000199529">
    <property type="component" value="Unassembled WGS sequence"/>
</dbReference>
<dbReference type="AlphaFoldDB" id="A0A1H3ILJ1"/>
<dbReference type="InterPro" id="IPR036689">
    <property type="entry name" value="ESAT-6-like_sf"/>
</dbReference>
<keyword evidence="3" id="KW-1185">Reference proteome</keyword>
<dbReference type="NCBIfam" id="TIGR03930">
    <property type="entry name" value="WXG100_ESAT6"/>
    <property type="match status" value="1"/>
</dbReference>
<evidence type="ECO:0000256" key="1">
    <source>
        <dbReference type="RuleBase" id="RU362001"/>
    </source>
</evidence>
<protein>
    <recommendedName>
        <fullName evidence="1">ESAT-6-like protein</fullName>
    </recommendedName>
</protein>
<dbReference type="RefSeq" id="WP_093268957.1">
    <property type="nucleotide sequence ID" value="NZ_FNOK01000023.1"/>
</dbReference>
<name>A0A1H3ILJ1_9PSEU</name>
<reference evidence="3" key="1">
    <citation type="submission" date="2016-10" db="EMBL/GenBank/DDBJ databases">
        <authorList>
            <person name="Varghese N."/>
            <person name="Submissions S."/>
        </authorList>
    </citation>
    <scope>NUCLEOTIDE SEQUENCE [LARGE SCALE GENOMIC DNA]</scope>
    <source>
        <strain evidence="3">CGMCC 4.3530</strain>
    </source>
</reference>
<proteinExistence type="inferred from homology"/>
<dbReference type="Gene3D" id="1.10.287.1060">
    <property type="entry name" value="ESAT-6-like"/>
    <property type="match status" value="1"/>
</dbReference>
<evidence type="ECO:0000313" key="3">
    <source>
        <dbReference type="Proteomes" id="UP000199529"/>
    </source>
</evidence>
<dbReference type="Pfam" id="PF06013">
    <property type="entry name" value="WXG100"/>
    <property type="match status" value="1"/>
</dbReference>
<organism evidence="2 3">
    <name type="scientific">Saccharopolyspora shandongensis</name>
    <dbReference type="NCBI Taxonomy" id="418495"/>
    <lineage>
        <taxon>Bacteria</taxon>
        <taxon>Bacillati</taxon>
        <taxon>Actinomycetota</taxon>
        <taxon>Actinomycetes</taxon>
        <taxon>Pseudonocardiales</taxon>
        <taxon>Pseudonocardiaceae</taxon>
        <taxon>Saccharopolyspora</taxon>
    </lineage>
</organism>
<sequence length="107" mass="11619">MANFPQVQTSQPGMQQAAQIFSDRASEFTQELGRVNSMMASLQGSWTGTASNNFNAAMDNWERSFQAIINKLINMMDVMGVNTKDYVASEDDAANTAQSFATALPGV</sequence>
<dbReference type="SUPFAM" id="SSF140453">
    <property type="entry name" value="EsxAB dimer-like"/>
    <property type="match status" value="1"/>
</dbReference>
<evidence type="ECO:0000313" key="2">
    <source>
        <dbReference type="EMBL" id="SDY28552.1"/>
    </source>
</evidence>
<dbReference type="STRING" id="418495.SAMN05216215_102346"/>
<accession>A0A1H3ILJ1</accession>
<comment type="similarity">
    <text evidence="1">Belongs to the WXG100 family.</text>
</comment>
<dbReference type="EMBL" id="FNOK01000023">
    <property type="protein sequence ID" value="SDY28552.1"/>
    <property type="molecule type" value="Genomic_DNA"/>
</dbReference>
<gene>
    <name evidence="2" type="ORF">SAMN05216215_102346</name>
</gene>